<evidence type="ECO:0000256" key="3">
    <source>
        <dbReference type="ARBA" id="ARBA00022475"/>
    </source>
</evidence>
<feature type="transmembrane region" description="Helical" evidence="9">
    <location>
        <begin position="314"/>
        <end position="342"/>
    </location>
</feature>
<feature type="transmembrane region" description="Helical" evidence="9">
    <location>
        <begin position="275"/>
        <end position="294"/>
    </location>
</feature>
<evidence type="ECO:0000313" key="12">
    <source>
        <dbReference type="Proteomes" id="UP000319663"/>
    </source>
</evidence>
<dbReference type="AlphaFoldDB" id="A0A507R6U1"/>
<feature type="transmembrane region" description="Helical" evidence="9">
    <location>
        <begin position="53"/>
        <end position="72"/>
    </location>
</feature>
<keyword evidence="4 9" id="KW-0812">Transmembrane</keyword>
<dbReference type="InterPro" id="IPR050524">
    <property type="entry name" value="APC_YAT"/>
</dbReference>
<protein>
    <recommendedName>
        <fullName evidence="10">Amino acid permease/ SLC12A domain-containing protein</fullName>
    </recommendedName>
</protein>
<feature type="transmembrane region" description="Helical" evidence="9">
    <location>
        <begin position="118"/>
        <end position="137"/>
    </location>
</feature>
<keyword evidence="7 9" id="KW-0472">Membrane</keyword>
<feature type="compositionally biased region" description="Basic and acidic residues" evidence="8">
    <location>
        <begin position="8"/>
        <end position="21"/>
    </location>
</feature>
<comment type="subcellular location">
    <subcellularLocation>
        <location evidence="1">Cell membrane</location>
        <topology evidence="1">Multi-pass membrane protein</topology>
    </subcellularLocation>
</comment>
<comment type="caution">
    <text evidence="11">The sequence shown here is derived from an EMBL/GenBank/DDBJ whole genome shotgun (WGS) entry which is preliminary data.</text>
</comment>
<dbReference type="InterPro" id="IPR004840">
    <property type="entry name" value="Amino_acid_permease_CS"/>
</dbReference>
<proteinExistence type="predicted"/>
<evidence type="ECO:0000256" key="7">
    <source>
        <dbReference type="ARBA" id="ARBA00023136"/>
    </source>
</evidence>
<feature type="transmembrane region" description="Helical" evidence="9">
    <location>
        <begin position="157"/>
        <end position="178"/>
    </location>
</feature>
<feature type="transmembrane region" description="Helical" evidence="9">
    <location>
        <begin position="403"/>
        <end position="425"/>
    </location>
</feature>
<dbReference type="InterPro" id="IPR004762">
    <property type="entry name" value="Amino_acid_permease_fungi"/>
</dbReference>
<keyword evidence="5" id="KW-0029">Amino-acid transport</keyword>
<evidence type="ECO:0000256" key="9">
    <source>
        <dbReference type="SAM" id="Phobius"/>
    </source>
</evidence>
<evidence type="ECO:0000256" key="5">
    <source>
        <dbReference type="ARBA" id="ARBA00022970"/>
    </source>
</evidence>
<dbReference type="STRING" id="5098.A0A507R6U1"/>
<dbReference type="PANTHER" id="PTHR43341:SF1">
    <property type="entry name" value="GENERAL AMINO-ACID PERMEASE GAP1"/>
    <property type="match status" value="1"/>
</dbReference>
<evidence type="ECO:0000256" key="6">
    <source>
        <dbReference type="ARBA" id="ARBA00022989"/>
    </source>
</evidence>
<keyword evidence="3" id="KW-1003">Cell membrane</keyword>
<dbReference type="PANTHER" id="PTHR43341">
    <property type="entry name" value="AMINO ACID PERMEASE"/>
    <property type="match status" value="1"/>
</dbReference>
<feature type="domain" description="Amino acid permease/ SLC12A" evidence="10">
    <location>
        <begin position="50"/>
        <end position="509"/>
    </location>
</feature>
<evidence type="ECO:0000256" key="4">
    <source>
        <dbReference type="ARBA" id="ARBA00022692"/>
    </source>
</evidence>
<gene>
    <name evidence="11" type="ORF">MPDQ_003057</name>
</gene>
<accession>A0A507R6U1</accession>
<dbReference type="NCBIfam" id="TIGR00913">
    <property type="entry name" value="2A0310"/>
    <property type="match status" value="1"/>
</dbReference>
<feature type="transmembrane region" description="Helical" evidence="9">
    <location>
        <begin position="84"/>
        <end position="106"/>
    </location>
</feature>
<keyword evidence="12" id="KW-1185">Reference proteome</keyword>
<dbReference type="PIRSF" id="PIRSF006060">
    <property type="entry name" value="AA_transporter"/>
    <property type="match status" value="1"/>
</dbReference>
<feature type="region of interest" description="Disordered" evidence="8">
    <location>
        <begin position="1"/>
        <end position="39"/>
    </location>
</feature>
<feature type="transmembrane region" description="Helical" evidence="9">
    <location>
        <begin position="190"/>
        <end position="212"/>
    </location>
</feature>
<evidence type="ECO:0000259" key="10">
    <source>
        <dbReference type="Pfam" id="PF00324"/>
    </source>
</evidence>
<reference evidence="11 12" key="1">
    <citation type="submission" date="2019-06" db="EMBL/GenBank/DDBJ databases">
        <title>Wine fermentation using esterase from Monascus purpureus.</title>
        <authorList>
            <person name="Geng C."/>
            <person name="Zhang Y."/>
        </authorList>
    </citation>
    <scope>NUCLEOTIDE SEQUENCE [LARGE SCALE GENOMIC DNA]</scope>
    <source>
        <strain evidence="11">HQ1</strain>
    </source>
</reference>
<sequence length="550" mass="60017">MGLLNLKSDTEKTGSSEESHDVSAGQYTEDNENVEEAQGHALKKDLQGRHMQMIAIGGAIGAGLFVGSGSALSSGGPGSVLVGYLIVSVLIFTTVLSLGELAIMYPVNGAFFEYSVRFIDPSWGFAMGWIYTISWLITLPYELSASALTIGFWHTTVNIGVFITVFLVVLIGIQFFGVRGYGEVEFLLAVIKILACIGLIILGIIINCGGVPTDNRGYIGGRYWRDPGAFRHGFKGFCAVFVNAIFSFNGTEMVGLAAAEAADPRKSLPKAVKQVFWRITIFYIVNLLIVGLNIPSDDSRLLNASNVNVSASPFVLAIQEAGIPALPSIINAVVLISVISVANSSAYGSTRTLQALALTGRAPRFFAYVDKKGRPIAAVILQVLFGFLAYINCDESSGDKVFTWLMALGTLSSIFVFTSVNVAHFRFRRAMKLQGRSFSEIPWKSPVGTIGSFIGSFLGCLCLVAVFYSALYQPRGVPPDAETFFENYLSAPIVIALFVGWKIYKREWSLGVNLREVDLDYGRRYTGTEHLEETSEPHRPIWKRVLNMVF</sequence>
<keyword evidence="2" id="KW-0813">Transport</keyword>
<dbReference type="Gene3D" id="1.20.1740.10">
    <property type="entry name" value="Amino acid/polyamine transporter I"/>
    <property type="match status" value="1"/>
</dbReference>
<dbReference type="EMBL" id="VIFY01000002">
    <property type="protein sequence ID" value="TQB77418.1"/>
    <property type="molecule type" value="Genomic_DNA"/>
</dbReference>
<dbReference type="OrthoDB" id="3900342at2759"/>
<dbReference type="Pfam" id="PF00324">
    <property type="entry name" value="AA_permease"/>
    <property type="match status" value="1"/>
</dbReference>
<feature type="transmembrane region" description="Helical" evidence="9">
    <location>
        <begin position="446"/>
        <end position="468"/>
    </location>
</feature>
<evidence type="ECO:0000256" key="1">
    <source>
        <dbReference type="ARBA" id="ARBA00004651"/>
    </source>
</evidence>
<evidence type="ECO:0000256" key="8">
    <source>
        <dbReference type="SAM" id="MobiDB-lite"/>
    </source>
</evidence>
<evidence type="ECO:0000313" key="11">
    <source>
        <dbReference type="EMBL" id="TQB77418.1"/>
    </source>
</evidence>
<dbReference type="GO" id="GO:0005886">
    <property type="term" value="C:plasma membrane"/>
    <property type="evidence" value="ECO:0007669"/>
    <property type="project" value="UniProtKB-SubCell"/>
</dbReference>
<organism evidence="11 12">
    <name type="scientific">Monascus purpureus</name>
    <name type="common">Red mold</name>
    <name type="synonym">Monascus anka</name>
    <dbReference type="NCBI Taxonomy" id="5098"/>
    <lineage>
        <taxon>Eukaryota</taxon>
        <taxon>Fungi</taxon>
        <taxon>Dikarya</taxon>
        <taxon>Ascomycota</taxon>
        <taxon>Pezizomycotina</taxon>
        <taxon>Eurotiomycetes</taxon>
        <taxon>Eurotiomycetidae</taxon>
        <taxon>Eurotiales</taxon>
        <taxon>Aspergillaceae</taxon>
        <taxon>Monascus</taxon>
    </lineage>
</organism>
<dbReference type="Proteomes" id="UP000319663">
    <property type="component" value="Unassembled WGS sequence"/>
</dbReference>
<dbReference type="PROSITE" id="PS00218">
    <property type="entry name" value="AMINO_ACID_PERMEASE_1"/>
    <property type="match status" value="1"/>
</dbReference>
<keyword evidence="6 9" id="KW-1133">Transmembrane helix</keyword>
<dbReference type="FunFam" id="1.20.1740.10:FF:000017">
    <property type="entry name" value="Amino acid permease"/>
    <property type="match status" value="1"/>
</dbReference>
<evidence type="ECO:0000256" key="2">
    <source>
        <dbReference type="ARBA" id="ARBA00022448"/>
    </source>
</evidence>
<dbReference type="InterPro" id="IPR004841">
    <property type="entry name" value="AA-permease/SLC12A_dom"/>
</dbReference>
<name>A0A507R6U1_MONPU</name>
<feature type="transmembrane region" description="Helical" evidence="9">
    <location>
        <begin position="373"/>
        <end position="391"/>
    </location>
</feature>
<feature type="transmembrane region" description="Helical" evidence="9">
    <location>
        <begin position="488"/>
        <end position="504"/>
    </location>
</feature>
<dbReference type="GO" id="GO:0015171">
    <property type="term" value="F:amino acid transmembrane transporter activity"/>
    <property type="evidence" value="ECO:0007669"/>
    <property type="project" value="TreeGrafter"/>
</dbReference>